<reference evidence="4" key="1">
    <citation type="submission" date="2021-02" db="EMBL/GenBank/DDBJ databases">
        <authorList>
            <person name="Dougan E. K."/>
            <person name="Rhodes N."/>
            <person name="Thang M."/>
            <person name="Chan C."/>
        </authorList>
    </citation>
    <scope>NUCLEOTIDE SEQUENCE</scope>
</reference>
<evidence type="ECO:0000256" key="2">
    <source>
        <dbReference type="ARBA" id="ARBA00023043"/>
    </source>
</evidence>
<dbReference type="InterPro" id="IPR036770">
    <property type="entry name" value="Ankyrin_rpt-contain_sf"/>
</dbReference>
<gene>
    <name evidence="4" type="ORF">PGLA1383_LOCUS11858</name>
</gene>
<organism evidence="4 5">
    <name type="scientific">Polarella glacialis</name>
    <name type="common">Dinoflagellate</name>
    <dbReference type="NCBI Taxonomy" id="89957"/>
    <lineage>
        <taxon>Eukaryota</taxon>
        <taxon>Sar</taxon>
        <taxon>Alveolata</taxon>
        <taxon>Dinophyceae</taxon>
        <taxon>Suessiales</taxon>
        <taxon>Suessiaceae</taxon>
        <taxon>Polarella</taxon>
    </lineage>
</organism>
<dbReference type="InterPro" id="IPR002110">
    <property type="entry name" value="Ankyrin_rpt"/>
</dbReference>
<evidence type="ECO:0000256" key="3">
    <source>
        <dbReference type="PROSITE-ProRule" id="PRU00023"/>
    </source>
</evidence>
<evidence type="ECO:0000256" key="1">
    <source>
        <dbReference type="ARBA" id="ARBA00022737"/>
    </source>
</evidence>
<dbReference type="EMBL" id="CAJNNV010006215">
    <property type="protein sequence ID" value="CAE8593260.1"/>
    <property type="molecule type" value="Genomic_DNA"/>
</dbReference>
<dbReference type="PROSITE" id="PS50088">
    <property type="entry name" value="ANK_REPEAT"/>
    <property type="match status" value="1"/>
</dbReference>
<keyword evidence="5" id="KW-1185">Reference proteome</keyword>
<proteinExistence type="predicted"/>
<dbReference type="Pfam" id="PF12796">
    <property type="entry name" value="Ank_2"/>
    <property type="match status" value="1"/>
</dbReference>
<sequence>MSDSSAQSHALWAGNERTWERRQEEFAQVSALRFSSQAEKDRDREERECRYLPVVVPQPNLPAVVPQPKFVFHERGDQWHLTEEGLESITSTWKKKVNSDDIFFQEFWKQVAERKCLPTNAPEEVVAEFKVMKAERAAAEKTSAENRYVSMQREAAQDKARVQNSAEIVDAFVRGKCDEGKALLREADKETTHCALIDLIGSGTDASNVKAALDFATAQSPHVLNCNDAGRSYYSQMLPILHSAARTGRLDLLDIVLGYPNADVNIQYAGDGSYDGILVRGSTCLHMMARLPDSLQSALLIRKLLAQPKIDTELRIKDKWNSFVNPGYSALELALLSCTATSDAGVVKALIDSGKFDINSHWQTHRLGGIDSHLQTPSRRSEGSPLLLAVRSENPKAVNLVLGAIGIEFNGLGNREAVTLAASKGPGIANLVANAVAAIRDLDAAIAEGSSPAVDHLLQKGVNPSSRLRSGHPALVVAVREKRLQIALSLLRAGADVNLSLRDDCTPLSVCTDRALAEALLDNGADINLIPGRARIGALYFPAVKLADVGLTKLFLERNADPNVRSRGYVGILHTLAEDAKECQGFFAGKLRRLVPIAELLVSHGANKESMYHFTPADKFGPVPRFTWNRALKKRMQKVLE</sequence>
<evidence type="ECO:0000313" key="5">
    <source>
        <dbReference type="Proteomes" id="UP000654075"/>
    </source>
</evidence>
<keyword evidence="1" id="KW-0677">Repeat</keyword>
<dbReference type="SMART" id="SM00248">
    <property type="entry name" value="ANK"/>
    <property type="match status" value="7"/>
</dbReference>
<dbReference type="PANTHER" id="PTHR24198">
    <property type="entry name" value="ANKYRIN REPEAT AND PROTEIN KINASE DOMAIN-CONTAINING PROTEIN"/>
    <property type="match status" value="1"/>
</dbReference>
<comment type="caution">
    <text evidence="4">The sequence shown here is derived from an EMBL/GenBank/DDBJ whole genome shotgun (WGS) entry which is preliminary data.</text>
</comment>
<feature type="repeat" description="ANK" evidence="3">
    <location>
        <begin position="470"/>
        <end position="502"/>
    </location>
</feature>
<dbReference type="PANTHER" id="PTHR24198:SF165">
    <property type="entry name" value="ANKYRIN REPEAT-CONTAINING PROTEIN-RELATED"/>
    <property type="match status" value="1"/>
</dbReference>
<dbReference type="Gene3D" id="1.25.40.20">
    <property type="entry name" value="Ankyrin repeat-containing domain"/>
    <property type="match status" value="2"/>
</dbReference>
<dbReference type="OrthoDB" id="496981at2759"/>
<dbReference type="Proteomes" id="UP000654075">
    <property type="component" value="Unassembled WGS sequence"/>
</dbReference>
<accession>A0A813DZ94</accession>
<dbReference type="SUPFAM" id="SSF48403">
    <property type="entry name" value="Ankyrin repeat"/>
    <property type="match status" value="1"/>
</dbReference>
<name>A0A813DZ94_POLGL</name>
<keyword evidence="2 3" id="KW-0040">ANK repeat</keyword>
<dbReference type="AlphaFoldDB" id="A0A813DZ94"/>
<protein>
    <submittedName>
        <fullName evidence="4">Uncharacterized protein</fullName>
    </submittedName>
</protein>
<evidence type="ECO:0000313" key="4">
    <source>
        <dbReference type="EMBL" id="CAE8593260.1"/>
    </source>
</evidence>